<keyword evidence="2" id="KW-0732">Signal</keyword>
<organism evidence="3 4">
    <name type="scientific">Tenebrio molitor</name>
    <name type="common">Yellow mealworm beetle</name>
    <dbReference type="NCBI Taxonomy" id="7067"/>
    <lineage>
        <taxon>Eukaryota</taxon>
        <taxon>Metazoa</taxon>
        <taxon>Ecdysozoa</taxon>
        <taxon>Arthropoda</taxon>
        <taxon>Hexapoda</taxon>
        <taxon>Insecta</taxon>
        <taxon>Pterygota</taxon>
        <taxon>Neoptera</taxon>
        <taxon>Endopterygota</taxon>
        <taxon>Coleoptera</taxon>
        <taxon>Polyphaga</taxon>
        <taxon>Cucujiformia</taxon>
        <taxon>Tenebrionidae</taxon>
        <taxon>Tenebrio</taxon>
    </lineage>
</organism>
<evidence type="ECO:0000256" key="2">
    <source>
        <dbReference type="SAM" id="SignalP"/>
    </source>
</evidence>
<evidence type="ECO:0000313" key="3">
    <source>
        <dbReference type="EMBL" id="KAH0817477.1"/>
    </source>
</evidence>
<feature type="chain" id="PRO_5035175922" evidence="2">
    <location>
        <begin position="22"/>
        <end position="130"/>
    </location>
</feature>
<keyword evidence="1" id="KW-1133">Transmembrane helix</keyword>
<evidence type="ECO:0000256" key="1">
    <source>
        <dbReference type="SAM" id="Phobius"/>
    </source>
</evidence>
<dbReference type="EMBL" id="JABDTM020019398">
    <property type="protein sequence ID" value="KAH0817477.1"/>
    <property type="molecule type" value="Genomic_DNA"/>
</dbReference>
<feature type="signal peptide" evidence="2">
    <location>
        <begin position="1"/>
        <end position="21"/>
    </location>
</feature>
<reference evidence="3" key="2">
    <citation type="submission" date="2021-08" db="EMBL/GenBank/DDBJ databases">
        <authorList>
            <person name="Eriksson T."/>
        </authorList>
    </citation>
    <scope>NUCLEOTIDE SEQUENCE</scope>
    <source>
        <strain evidence="3">Stoneville</strain>
        <tissue evidence="3">Whole head</tissue>
    </source>
</reference>
<dbReference type="AlphaFoldDB" id="A0A8J6LEZ5"/>
<protein>
    <submittedName>
        <fullName evidence="3">Uncharacterized protein</fullName>
    </submittedName>
</protein>
<proteinExistence type="predicted"/>
<evidence type="ECO:0000313" key="4">
    <source>
        <dbReference type="Proteomes" id="UP000719412"/>
    </source>
</evidence>
<gene>
    <name evidence="3" type="ORF">GEV33_005314</name>
</gene>
<reference evidence="3" key="1">
    <citation type="journal article" date="2020" name="J Insects Food Feed">
        <title>The yellow mealworm (Tenebrio molitor) genome: a resource for the emerging insects as food and feed industry.</title>
        <authorList>
            <person name="Eriksson T."/>
            <person name="Andere A."/>
            <person name="Kelstrup H."/>
            <person name="Emery V."/>
            <person name="Picard C."/>
        </authorList>
    </citation>
    <scope>NUCLEOTIDE SEQUENCE</scope>
    <source>
        <strain evidence="3">Stoneville</strain>
        <tissue evidence="3">Whole head</tissue>
    </source>
</reference>
<keyword evidence="4" id="KW-1185">Reference proteome</keyword>
<accession>A0A8J6LEZ5</accession>
<keyword evidence="1" id="KW-0472">Membrane</keyword>
<feature type="transmembrane region" description="Helical" evidence="1">
    <location>
        <begin position="31"/>
        <end position="55"/>
    </location>
</feature>
<dbReference type="Proteomes" id="UP000719412">
    <property type="component" value="Unassembled WGS sequence"/>
</dbReference>
<comment type="caution">
    <text evidence="3">The sequence shown here is derived from an EMBL/GenBank/DDBJ whole genome shotgun (WGS) entry which is preliminary data.</text>
</comment>
<name>A0A8J6LEZ5_TENMO</name>
<sequence length="130" mass="14287">MAPHSRTFWLVVAFVAGAARAQDGGACYGGGSVALAIILSVVFTALALAALYVLWRKYRKRKGKPNRYGVFWNDRRDFSFEVAVAASFTSRPRYTTIVEISTSNEKFVTSDVCADAANRCLRIPPCDTLT</sequence>
<keyword evidence="1" id="KW-0812">Transmembrane</keyword>